<dbReference type="RefSeq" id="WP_193916589.1">
    <property type="nucleotide sequence ID" value="NZ_JADEWL010000004.1"/>
</dbReference>
<organism evidence="1 2">
    <name type="scientific">Plectonema cf. radiosum LEGE 06105</name>
    <dbReference type="NCBI Taxonomy" id="945769"/>
    <lineage>
        <taxon>Bacteria</taxon>
        <taxon>Bacillati</taxon>
        <taxon>Cyanobacteriota</taxon>
        <taxon>Cyanophyceae</taxon>
        <taxon>Oscillatoriophycideae</taxon>
        <taxon>Oscillatoriales</taxon>
        <taxon>Microcoleaceae</taxon>
        <taxon>Plectonema</taxon>
    </lineage>
</organism>
<keyword evidence="2" id="KW-1185">Reference proteome</keyword>
<comment type="caution">
    <text evidence="1">The sequence shown here is derived from an EMBL/GenBank/DDBJ whole genome shotgun (WGS) entry which is preliminary data.</text>
</comment>
<proteinExistence type="predicted"/>
<accession>A0A8J7FC44</accession>
<dbReference type="InterPro" id="IPR014951">
    <property type="entry name" value="DUF1822"/>
</dbReference>
<name>A0A8J7FC44_9CYAN</name>
<protein>
    <submittedName>
        <fullName evidence="1">DUF1822 family protein</fullName>
    </submittedName>
</protein>
<gene>
    <name evidence="1" type="ORF">IQ247_02225</name>
</gene>
<evidence type="ECO:0000313" key="2">
    <source>
        <dbReference type="Proteomes" id="UP000620559"/>
    </source>
</evidence>
<dbReference type="EMBL" id="JADEWL010000004">
    <property type="protein sequence ID" value="MBE9211541.1"/>
    <property type="molecule type" value="Genomic_DNA"/>
</dbReference>
<dbReference type="AlphaFoldDB" id="A0A8J7FC44"/>
<reference evidence="1" key="1">
    <citation type="submission" date="2020-10" db="EMBL/GenBank/DDBJ databases">
        <authorList>
            <person name="Castelo-Branco R."/>
            <person name="Eusebio N."/>
            <person name="Adriana R."/>
            <person name="Vieira A."/>
            <person name="Brugerolle De Fraissinette N."/>
            <person name="Rezende De Castro R."/>
            <person name="Schneider M.P."/>
            <person name="Vasconcelos V."/>
            <person name="Leao P.N."/>
        </authorList>
    </citation>
    <scope>NUCLEOTIDE SEQUENCE</scope>
    <source>
        <strain evidence="1">LEGE 06105</strain>
    </source>
</reference>
<sequence>MNHVSLFTFASPSDLILEIPLNAQNQAWVESQNFSNSANCYQAYMNKLCLLAILPWLESEFTQQAKLAPSTTALPSLWELVNGCSITITDGTKFVLVPTEDIDLSELRVAQEWIDIPSWVGDYYLGVQVQPDEGFVRVWGYCTHAQLKNHLNYDATWRTYSLDSTDVITDLSLLTIALQFCPQETTRREIPPLANLTPAQAKNLISRLGNPQVITPRLEIPFSMWGALIEHGGWRRSLYERRLGLPEQWSVIEWLQNGVSQTAQQFGWASFDLQTATSGTRSVEQSGTILARELTIAEQQYILSIVPQNEAEAIIWRFELRNAVTGNFIPEGFKLRLLTEDLESFPNHEDVAVTAVEQLFVELMLESGEGIIWEIEPIPENCNREVLRF</sequence>
<dbReference type="Pfam" id="PF08852">
    <property type="entry name" value="DUF1822"/>
    <property type="match status" value="1"/>
</dbReference>
<evidence type="ECO:0000313" key="1">
    <source>
        <dbReference type="EMBL" id="MBE9211541.1"/>
    </source>
</evidence>
<dbReference type="Proteomes" id="UP000620559">
    <property type="component" value="Unassembled WGS sequence"/>
</dbReference>